<dbReference type="CDD" id="cd09601">
    <property type="entry name" value="M1_APN-Q_like"/>
    <property type="match status" value="1"/>
</dbReference>
<dbReference type="InterPro" id="IPR001930">
    <property type="entry name" value="Peptidase_M1"/>
</dbReference>
<evidence type="ECO:0000256" key="8">
    <source>
        <dbReference type="PIRSR" id="PIRSR634016-1"/>
    </source>
</evidence>
<comment type="cofactor">
    <cofactor evidence="9">
        <name>Zn(2+)</name>
        <dbReference type="ChEBI" id="CHEBI:29105"/>
    </cofactor>
    <text evidence="9">Binds 1 zinc ion per subunit.</text>
</comment>
<evidence type="ECO:0000259" key="11">
    <source>
        <dbReference type="Pfam" id="PF17900"/>
    </source>
</evidence>
<dbReference type="Proteomes" id="UP000887574">
    <property type="component" value="Unplaced"/>
</dbReference>
<dbReference type="Gene3D" id="1.10.390.10">
    <property type="entry name" value="Neutral Protease Domain 2"/>
    <property type="match status" value="2"/>
</dbReference>
<reference evidence="13" key="1">
    <citation type="submission" date="2022-11" db="UniProtKB">
        <authorList>
            <consortium name="WormBaseParasite"/>
        </authorList>
    </citation>
    <scope>IDENTIFICATION</scope>
</reference>
<dbReference type="PANTHER" id="PTHR11533:SF174">
    <property type="entry name" value="PUROMYCIN-SENSITIVE AMINOPEPTIDASE-RELATED"/>
    <property type="match status" value="1"/>
</dbReference>
<dbReference type="PRINTS" id="PR00756">
    <property type="entry name" value="ALADIPTASE"/>
</dbReference>
<dbReference type="Pfam" id="PF17900">
    <property type="entry name" value="Peptidase_M1_N"/>
    <property type="match status" value="1"/>
</dbReference>
<feature type="active site" description="Proton acceptor" evidence="8">
    <location>
        <position position="308"/>
    </location>
</feature>
<evidence type="ECO:0000256" key="3">
    <source>
        <dbReference type="ARBA" id="ARBA00022670"/>
    </source>
</evidence>
<dbReference type="GO" id="GO:0005615">
    <property type="term" value="C:extracellular space"/>
    <property type="evidence" value="ECO:0007669"/>
    <property type="project" value="TreeGrafter"/>
</dbReference>
<dbReference type="InterPro" id="IPR034016">
    <property type="entry name" value="M1_APN-typ"/>
</dbReference>
<feature type="domain" description="Peptidase M1 membrane alanine aminopeptidase" evidence="10">
    <location>
        <begin position="235"/>
        <end position="340"/>
    </location>
</feature>
<dbReference type="GO" id="GO:0070006">
    <property type="term" value="F:metalloaminopeptidase activity"/>
    <property type="evidence" value="ECO:0007669"/>
    <property type="project" value="TreeGrafter"/>
</dbReference>
<feature type="domain" description="Aminopeptidase N-like N-terminal" evidence="11">
    <location>
        <begin position="40"/>
        <end position="213"/>
    </location>
</feature>
<dbReference type="AlphaFoldDB" id="A0A915DBQ7"/>
<evidence type="ECO:0000256" key="2">
    <source>
        <dbReference type="ARBA" id="ARBA00022438"/>
    </source>
</evidence>
<keyword evidence="5" id="KW-0378">Hydrolase</keyword>
<keyword evidence="12" id="KW-1185">Reference proteome</keyword>
<dbReference type="InterPro" id="IPR027268">
    <property type="entry name" value="Peptidase_M4/M1_CTD_sf"/>
</dbReference>
<dbReference type="GO" id="GO:0008270">
    <property type="term" value="F:zinc ion binding"/>
    <property type="evidence" value="ECO:0007669"/>
    <property type="project" value="InterPro"/>
</dbReference>
<evidence type="ECO:0000256" key="6">
    <source>
        <dbReference type="ARBA" id="ARBA00022833"/>
    </source>
</evidence>
<keyword evidence="4 9" id="KW-0479">Metal-binding</keyword>
<keyword evidence="3" id="KW-0645">Protease</keyword>
<dbReference type="GO" id="GO:0042277">
    <property type="term" value="F:peptide binding"/>
    <property type="evidence" value="ECO:0007669"/>
    <property type="project" value="TreeGrafter"/>
</dbReference>
<evidence type="ECO:0000259" key="10">
    <source>
        <dbReference type="Pfam" id="PF01433"/>
    </source>
</evidence>
<dbReference type="Pfam" id="PF01433">
    <property type="entry name" value="Peptidase_M1"/>
    <property type="match status" value="2"/>
</dbReference>
<dbReference type="InterPro" id="IPR014782">
    <property type="entry name" value="Peptidase_M1_dom"/>
</dbReference>
<evidence type="ECO:0000256" key="9">
    <source>
        <dbReference type="PIRSR" id="PIRSR634016-3"/>
    </source>
</evidence>
<dbReference type="GO" id="GO:0043171">
    <property type="term" value="P:peptide catabolic process"/>
    <property type="evidence" value="ECO:0007669"/>
    <property type="project" value="TreeGrafter"/>
</dbReference>
<keyword evidence="7" id="KW-0482">Metalloprotease</keyword>
<evidence type="ECO:0000313" key="12">
    <source>
        <dbReference type="Proteomes" id="UP000887574"/>
    </source>
</evidence>
<evidence type="ECO:0000256" key="7">
    <source>
        <dbReference type="ARBA" id="ARBA00023049"/>
    </source>
</evidence>
<dbReference type="GO" id="GO:0006508">
    <property type="term" value="P:proteolysis"/>
    <property type="evidence" value="ECO:0007669"/>
    <property type="project" value="UniProtKB-KW"/>
</dbReference>
<dbReference type="SUPFAM" id="SSF63737">
    <property type="entry name" value="Leukotriene A4 hydrolase N-terminal domain"/>
    <property type="match status" value="1"/>
</dbReference>
<sequence>MELPLPSTAKEDKSNTLKTTLLFESMAITEIFSRLPTFAKPLLYNLQLKPCLANSRCEGRVTIDLEITQPTSYLKLHSAEIDIKSATLQLENGCMFTELPFLLEHKPMFVTFTLPNEVDAQKARLEIVFVARLTDKTMGFCRYSFTDASAAKKLLAFTQFESTYARKAFPCWDEPEYKAKFTVSLEVDEHMTALSNMPAVAELKLEATGKKITKSKSGIDIRVYTTLGKQYLGEFALEVAGKSIDWYTEWFAMESPLTKCDLLAVPSFAPGAMENWGLVIAREPILFMDSMKSSIQSKIDVSLAVSHEIAHFWFGNLVTMFLEMVDDLWLNEGFANWIMNEALTIDNPDKLEDVFDAVTCCKPSSLIQMLSTYLGASVFQKGLRDYVQKHKFANSTADDLWTAVSEASNQNVNEIMESWTNKLATL</sequence>
<evidence type="ECO:0000256" key="1">
    <source>
        <dbReference type="ARBA" id="ARBA00010136"/>
    </source>
</evidence>
<dbReference type="InterPro" id="IPR042097">
    <property type="entry name" value="Aminopeptidase_N-like_N_sf"/>
</dbReference>
<feature type="binding site" evidence="9">
    <location>
        <position position="307"/>
    </location>
    <ligand>
        <name>Zn(2+)</name>
        <dbReference type="ChEBI" id="CHEBI:29105"/>
        <note>catalytic</note>
    </ligand>
</feature>
<keyword evidence="2" id="KW-0031">Aminopeptidase</keyword>
<dbReference type="InterPro" id="IPR050344">
    <property type="entry name" value="Peptidase_M1_aminopeptidases"/>
</dbReference>
<dbReference type="PANTHER" id="PTHR11533">
    <property type="entry name" value="PROTEASE M1 ZINC METALLOPROTEASE"/>
    <property type="match status" value="1"/>
</dbReference>
<keyword evidence="6 9" id="KW-0862">Zinc</keyword>
<accession>A0A915DBQ7</accession>
<evidence type="ECO:0000256" key="4">
    <source>
        <dbReference type="ARBA" id="ARBA00022723"/>
    </source>
</evidence>
<name>A0A915DBQ7_9BILA</name>
<feature type="domain" description="Peptidase M1 membrane alanine aminopeptidase" evidence="10">
    <location>
        <begin position="344"/>
        <end position="419"/>
    </location>
</feature>
<feature type="binding site" evidence="9">
    <location>
        <position position="332"/>
    </location>
    <ligand>
        <name>Zn(2+)</name>
        <dbReference type="ChEBI" id="CHEBI:29105"/>
        <note>catalytic</note>
    </ligand>
</feature>
<dbReference type="GO" id="GO:0016020">
    <property type="term" value="C:membrane"/>
    <property type="evidence" value="ECO:0007669"/>
    <property type="project" value="TreeGrafter"/>
</dbReference>
<dbReference type="GO" id="GO:0005737">
    <property type="term" value="C:cytoplasm"/>
    <property type="evidence" value="ECO:0007669"/>
    <property type="project" value="TreeGrafter"/>
</dbReference>
<dbReference type="InterPro" id="IPR045357">
    <property type="entry name" value="Aminopeptidase_N-like_N"/>
</dbReference>
<evidence type="ECO:0000313" key="13">
    <source>
        <dbReference type="WBParaSite" id="jg17962"/>
    </source>
</evidence>
<dbReference type="WBParaSite" id="jg17962">
    <property type="protein sequence ID" value="jg17962"/>
    <property type="gene ID" value="jg17962"/>
</dbReference>
<proteinExistence type="inferred from homology"/>
<protein>
    <submittedName>
        <fullName evidence="13">Uncharacterized protein</fullName>
    </submittedName>
</protein>
<dbReference type="SUPFAM" id="SSF55486">
    <property type="entry name" value="Metalloproteases ('zincins'), catalytic domain"/>
    <property type="match status" value="1"/>
</dbReference>
<comment type="similarity">
    <text evidence="1">Belongs to the peptidase M1 family.</text>
</comment>
<feature type="binding site" evidence="9">
    <location>
        <position position="311"/>
    </location>
    <ligand>
        <name>Zn(2+)</name>
        <dbReference type="ChEBI" id="CHEBI:29105"/>
        <note>catalytic</note>
    </ligand>
</feature>
<organism evidence="12 13">
    <name type="scientific">Ditylenchus dipsaci</name>
    <dbReference type="NCBI Taxonomy" id="166011"/>
    <lineage>
        <taxon>Eukaryota</taxon>
        <taxon>Metazoa</taxon>
        <taxon>Ecdysozoa</taxon>
        <taxon>Nematoda</taxon>
        <taxon>Chromadorea</taxon>
        <taxon>Rhabditida</taxon>
        <taxon>Tylenchina</taxon>
        <taxon>Tylenchomorpha</taxon>
        <taxon>Sphaerularioidea</taxon>
        <taxon>Anguinidae</taxon>
        <taxon>Anguininae</taxon>
        <taxon>Ditylenchus</taxon>
    </lineage>
</organism>
<dbReference type="Gene3D" id="2.60.40.1730">
    <property type="entry name" value="tricorn interacting facor f3 domain"/>
    <property type="match status" value="1"/>
</dbReference>
<evidence type="ECO:0000256" key="5">
    <source>
        <dbReference type="ARBA" id="ARBA00022801"/>
    </source>
</evidence>